<keyword evidence="11 17" id="KW-0269">Exonuclease</keyword>
<evidence type="ECO:0000256" key="16">
    <source>
        <dbReference type="NCBIfam" id="TIGR00593"/>
    </source>
</evidence>
<dbReference type="InterPro" id="IPR002298">
    <property type="entry name" value="DNA_polymerase_A"/>
</dbReference>
<feature type="compositionally biased region" description="Low complexity" evidence="18">
    <location>
        <begin position="335"/>
        <end position="350"/>
    </location>
</feature>
<dbReference type="InterPro" id="IPR036397">
    <property type="entry name" value="RNaseH_sf"/>
</dbReference>
<evidence type="ECO:0000256" key="5">
    <source>
        <dbReference type="ARBA" id="ARBA00022679"/>
    </source>
</evidence>
<dbReference type="PANTHER" id="PTHR10133:SF27">
    <property type="entry name" value="DNA POLYMERASE NU"/>
    <property type="match status" value="1"/>
</dbReference>
<dbReference type="InterPro" id="IPR043502">
    <property type="entry name" value="DNA/RNA_pol_sf"/>
</dbReference>
<feature type="region of interest" description="Disordered" evidence="18">
    <location>
        <begin position="332"/>
        <end position="352"/>
    </location>
</feature>
<evidence type="ECO:0000256" key="13">
    <source>
        <dbReference type="ARBA" id="ARBA00023125"/>
    </source>
</evidence>
<comment type="subunit">
    <text evidence="2">Single-chain monomer with multiple functions.</text>
</comment>
<dbReference type="InterPro" id="IPR001098">
    <property type="entry name" value="DNA-dir_DNA_pol_A_palm_dom"/>
</dbReference>
<evidence type="ECO:0000256" key="12">
    <source>
        <dbReference type="ARBA" id="ARBA00022932"/>
    </source>
</evidence>
<dbReference type="Pfam" id="PF02739">
    <property type="entry name" value="5_3_exonuc_N"/>
    <property type="match status" value="1"/>
</dbReference>
<dbReference type="Gene3D" id="3.30.420.10">
    <property type="entry name" value="Ribonuclease H-like superfamily/Ribonuclease H"/>
    <property type="match status" value="1"/>
</dbReference>
<dbReference type="InterPro" id="IPR002562">
    <property type="entry name" value="3'-5'_exonuclease_dom"/>
</dbReference>
<dbReference type="SUPFAM" id="SSF56672">
    <property type="entry name" value="DNA/RNA polymerases"/>
    <property type="match status" value="1"/>
</dbReference>
<evidence type="ECO:0000256" key="6">
    <source>
        <dbReference type="ARBA" id="ARBA00022695"/>
    </source>
</evidence>
<evidence type="ECO:0000259" key="21">
    <source>
        <dbReference type="SMART" id="SM00482"/>
    </source>
</evidence>
<evidence type="ECO:0000256" key="15">
    <source>
        <dbReference type="ARBA" id="ARBA00049244"/>
    </source>
</evidence>
<keyword evidence="8" id="KW-0540">Nuclease</keyword>
<dbReference type="AlphaFoldDB" id="A0A1I3NW58"/>
<organism evidence="22 23">
    <name type="scientific">Aquamicrobium aerolatum DSM 21857</name>
    <dbReference type="NCBI Taxonomy" id="1121003"/>
    <lineage>
        <taxon>Bacteria</taxon>
        <taxon>Pseudomonadati</taxon>
        <taxon>Pseudomonadota</taxon>
        <taxon>Alphaproteobacteria</taxon>
        <taxon>Hyphomicrobiales</taxon>
        <taxon>Phyllobacteriaceae</taxon>
        <taxon>Aerobium</taxon>
    </lineage>
</organism>
<dbReference type="EC" id="2.7.7.7" evidence="3 16"/>
<dbReference type="SMART" id="SM00474">
    <property type="entry name" value="35EXOc"/>
    <property type="match status" value="1"/>
</dbReference>
<dbReference type="Gene3D" id="1.20.1060.10">
    <property type="entry name" value="Taq DNA Polymerase, Chain T, domain 4"/>
    <property type="match status" value="1"/>
</dbReference>
<sequence>MDRNDPARYPCRMKNGDHLFLVDGSGYIFRAYHALPPLTRKSDGLPVGAVAGFCNMLWKLMQNARDTDVGEPPTHFAVIFDYSSQTFRKDLYPEYKANRSAPPEDLIPQFGLIREATRAFDLPCIEMEGYEADDIIATYARLATEAGGETTIISSDKDLMQLVNGSVSLYDPMKDKEINVPEVIEKWGVPPEKMIDLQALMGDSVDNIPGVPGIGQKTAAQLLEEYGDLDTLLARASEIKQNKRRETLIENRDKALLSRELVRLKNDIVDIDPLDTMTLQPPNGPKLISFLKAMEFTTLTRRVADVTGTDAAQIEAAHVAVASVAEAHGPDLDVAPSASAPDAAAASAPAQNAPGVMTPADLVAFRKTEARASAIDPAAAIAIRDIATLRAWIAAARDTGLVAFNTQTTSLDPMRAELAGFSLALEPGKAAYVPLAHKSGAGDLLGGGTVEGQIPVREALAELRTLLEDRAVLKIAQDLKFDLVVMQRHGIDIAPFDDTMLMSYALDAGMAASHSIDSLAQRWLDYTPMTLKDVCGSGKSAVSFDMVEIDKATAYGAEDAEIVLRLWRVFKPRLAQDGLVSVYERLERPLTPVLARMEQRGISIDRQILSRLSGDLAQGAAALEDEIQTLAGEKFNVGSPKQLGEILFDKLGIPGGTKTKTGQWATSAQILEELAAEGHEMPRKIVDWRQLTKLKSTYTDALPGFINPQTHRVHTSYAMAATTTGRLSSSDPNLQNIPVRTAEGRKIRTAFIAEPGNLLISADYSQIELRVLAHIADIPQLRQAFADGIDIHTMTASEMFGVPLENMPGEVRRRAKAINFGIIYGISAFGLANQLSIPREEAGAYIKKYFERFPGIRDYMEATKAAARENGYVETIFGRCVNYPEIRASNPSIRAFNERAAINAPIQGSAADIIRRAMTRIEDALQSAGLTQTQMLLQVHDELIFEAPELEVEAAIPVIRTVMENAAMPAVAMKVPLHVDARAARNWDEAH</sequence>
<dbReference type="SUPFAM" id="SSF88723">
    <property type="entry name" value="PIN domain-like"/>
    <property type="match status" value="1"/>
</dbReference>
<evidence type="ECO:0000256" key="18">
    <source>
        <dbReference type="SAM" id="MobiDB-lite"/>
    </source>
</evidence>
<keyword evidence="13 17" id="KW-0238">DNA-binding</keyword>
<dbReference type="Pfam" id="PF01367">
    <property type="entry name" value="5_3_exonuc"/>
    <property type="match status" value="1"/>
</dbReference>
<evidence type="ECO:0000256" key="1">
    <source>
        <dbReference type="ARBA" id="ARBA00007705"/>
    </source>
</evidence>
<evidence type="ECO:0000256" key="17">
    <source>
        <dbReference type="RuleBase" id="RU004460"/>
    </source>
</evidence>
<dbReference type="GO" id="GO:0003887">
    <property type="term" value="F:DNA-directed DNA polymerase activity"/>
    <property type="evidence" value="ECO:0007669"/>
    <property type="project" value="UniProtKB-UniRule"/>
</dbReference>
<protein>
    <recommendedName>
        <fullName evidence="4 16">DNA polymerase I</fullName>
        <ecNumber evidence="3 16">2.7.7.7</ecNumber>
    </recommendedName>
</protein>
<dbReference type="InterPro" id="IPR008918">
    <property type="entry name" value="HhH2"/>
</dbReference>
<evidence type="ECO:0000259" key="19">
    <source>
        <dbReference type="SMART" id="SM00474"/>
    </source>
</evidence>
<dbReference type="SUPFAM" id="SSF47807">
    <property type="entry name" value="5' to 3' exonuclease, C-terminal subdomain"/>
    <property type="match status" value="1"/>
</dbReference>
<dbReference type="CDD" id="cd09859">
    <property type="entry name" value="PIN_53EXO"/>
    <property type="match status" value="1"/>
</dbReference>
<evidence type="ECO:0000313" key="23">
    <source>
        <dbReference type="Proteomes" id="UP000242763"/>
    </source>
</evidence>
<dbReference type="GO" id="GO:0008409">
    <property type="term" value="F:5'-3' exonuclease activity"/>
    <property type="evidence" value="ECO:0007669"/>
    <property type="project" value="UniProtKB-UniRule"/>
</dbReference>
<evidence type="ECO:0000256" key="4">
    <source>
        <dbReference type="ARBA" id="ARBA00020311"/>
    </source>
</evidence>
<evidence type="ECO:0000256" key="11">
    <source>
        <dbReference type="ARBA" id="ARBA00022839"/>
    </source>
</evidence>
<evidence type="ECO:0000256" key="7">
    <source>
        <dbReference type="ARBA" id="ARBA00022705"/>
    </source>
</evidence>
<dbReference type="CDD" id="cd08637">
    <property type="entry name" value="DNA_pol_A_pol_I_C"/>
    <property type="match status" value="1"/>
</dbReference>
<keyword evidence="9 17" id="KW-0227">DNA damage</keyword>
<dbReference type="FunFam" id="1.20.1060.10:FF:000001">
    <property type="entry name" value="DNA polymerase I"/>
    <property type="match status" value="1"/>
</dbReference>
<dbReference type="SMART" id="SM00482">
    <property type="entry name" value="POLAc"/>
    <property type="match status" value="1"/>
</dbReference>
<dbReference type="NCBIfam" id="NF004397">
    <property type="entry name" value="PRK05755.1"/>
    <property type="match status" value="1"/>
</dbReference>
<gene>
    <name evidence="17" type="primary">polA</name>
    <name evidence="22" type="ORF">SAMN03080618_02171</name>
</gene>
<reference evidence="23" key="1">
    <citation type="submission" date="2016-10" db="EMBL/GenBank/DDBJ databases">
        <authorList>
            <person name="Varghese N."/>
            <person name="Submissions S."/>
        </authorList>
    </citation>
    <scope>NUCLEOTIDE SEQUENCE [LARGE SCALE GENOMIC DNA]</scope>
    <source>
        <strain evidence="23">DSM 21857</strain>
    </source>
</reference>
<keyword evidence="6 17" id="KW-0548">Nucleotidyltransferase</keyword>
<comment type="similarity">
    <text evidence="1 17">Belongs to the DNA polymerase type-A family.</text>
</comment>
<feature type="domain" description="DNA-directed DNA polymerase family A palm" evidence="21">
    <location>
        <begin position="744"/>
        <end position="951"/>
    </location>
</feature>
<comment type="function">
    <text evidence="17">In addition to polymerase activity, this DNA polymerase exhibits 3'-5' and 5'-3' exonuclease activity.</text>
</comment>
<dbReference type="InterPro" id="IPR020045">
    <property type="entry name" value="DNA_polI_H3TH"/>
</dbReference>
<dbReference type="FunFam" id="1.10.150.20:FF:000002">
    <property type="entry name" value="DNA polymerase I"/>
    <property type="match status" value="1"/>
</dbReference>
<dbReference type="FunFam" id="1.10.150.20:FF:000003">
    <property type="entry name" value="DNA polymerase I"/>
    <property type="match status" value="1"/>
</dbReference>
<evidence type="ECO:0000256" key="3">
    <source>
        <dbReference type="ARBA" id="ARBA00012417"/>
    </source>
</evidence>
<dbReference type="Pfam" id="PF01612">
    <property type="entry name" value="DNA_pol_A_exo1"/>
    <property type="match status" value="1"/>
</dbReference>
<evidence type="ECO:0000313" key="22">
    <source>
        <dbReference type="EMBL" id="SFJ13397.1"/>
    </source>
</evidence>
<dbReference type="SUPFAM" id="SSF53098">
    <property type="entry name" value="Ribonuclease H-like"/>
    <property type="match status" value="1"/>
</dbReference>
<dbReference type="Pfam" id="PF00476">
    <property type="entry name" value="DNA_pol_A"/>
    <property type="match status" value="1"/>
</dbReference>
<name>A0A1I3NW58_9HYPH</name>
<dbReference type="SMART" id="SM00475">
    <property type="entry name" value="53EXOc"/>
    <property type="match status" value="1"/>
</dbReference>
<dbReference type="EMBL" id="FORF01000011">
    <property type="protein sequence ID" value="SFJ13397.1"/>
    <property type="molecule type" value="Genomic_DNA"/>
</dbReference>
<dbReference type="InterPro" id="IPR020046">
    <property type="entry name" value="5-3_exonucl_a-hlix_arch_N"/>
</dbReference>
<dbReference type="InterPro" id="IPR002421">
    <property type="entry name" value="5-3_exonuclease"/>
</dbReference>
<evidence type="ECO:0000256" key="9">
    <source>
        <dbReference type="ARBA" id="ARBA00022763"/>
    </source>
</evidence>
<evidence type="ECO:0000256" key="2">
    <source>
        <dbReference type="ARBA" id="ARBA00011541"/>
    </source>
</evidence>
<dbReference type="InterPro" id="IPR036279">
    <property type="entry name" value="5-3_exonuclease_C_sf"/>
</dbReference>
<dbReference type="GO" id="GO:0006261">
    <property type="term" value="P:DNA-templated DNA replication"/>
    <property type="evidence" value="ECO:0007669"/>
    <property type="project" value="UniProtKB-UniRule"/>
</dbReference>
<dbReference type="SMART" id="SM00279">
    <property type="entry name" value="HhH2"/>
    <property type="match status" value="1"/>
</dbReference>
<dbReference type="Gene3D" id="1.10.150.20">
    <property type="entry name" value="5' to 3' exonuclease, C-terminal subdomain"/>
    <property type="match status" value="2"/>
</dbReference>
<comment type="catalytic activity">
    <reaction evidence="15 17">
        <text>DNA(n) + a 2'-deoxyribonucleoside 5'-triphosphate = DNA(n+1) + diphosphate</text>
        <dbReference type="Rhea" id="RHEA:22508"/>
        <dbReference type="Rhea" id="RHEA-COMP:17339"/>
        <dbReference type="Rhea" id="RHEA-COMP:17340"/>
        <dbReference type="ChEBI" id="CHEBI:33019"/>
        <dbReference type="ChEBI" id="CHEBI:61560"/>
        <dbReference type="ChEBI" id="CHEBI:173112"/>
        <dbReference type="EC" id="2.7.7.7"/>
    </reaction>
</comment>
<keyword evidence="7 17" id="KW-0235">DNA replication</keyword>
<dbReference type="NCBIfam" id="TIGR00593">
    <property type="entry name" value="pola"/>
    <property type="match status" value="1"/>
</dbReference>
<dbReference type="GO" id="GO:0008408">
    <property type="term" value="F:3'-5' exonuclease activity"/>
    <property type="evidence" value="ECO:0007669"/>
    <property type="project" value="UniProtKB-UniRule"/>
</dbReference>
<keyword evidence="10 17" id="KW-0378">Hydrolase</keyword>
<dbReference type="PROSITE" id="PS00447">
    <property type="entry name" value="DNA_POLYMERASE_A"/>
    <property type="match status" value="1"/>
</dbReference>
<dbReference type="PANTHER" id="PTHR10133">
    <property type="entry name" value="DNA POLYMERASE I"/>
    <property type="match status" value="1"/>
</dbReference>
<dbReference type="InterPro" id="IPR018320">
    <property type="entry name" value="DNA_polymerase_1"/>
</dbReference>
<dbReference type="GO" id="GO:0003677">
    <property type="term" value="F:DNA binding"/>
    <property type="evidence" value="ECO:0007669"/>
    <property type="project" value="UniProtKB-UniRule"/>
</dbReference>
<evidence type="ECO:0000256" key="8">
    <source>
        <dbReference type="ARBA" id="ARBA00022722"/>
    </source>
</evidence>
<dbReference type="PRINTS" id="PR00868">
    <property type="entry name" value="DNAPOLI"/>
</dbReference>
<dbReference type="GO" id="GO:0006302">
    <property type="term" value="P:double-strand break repair"/>
    <property type="evidence" value="ECO:0007669"/>
    <property type="project" value="TreeGrafter"/>
</dbReference>
<dbReference type="FunFam" id="3.40.50.1010:FF:000001">
    <property type="entry name" value="DNA polymerase I"/>
    <property type="match status" value="1"/>
</dbReference>
<keyword evidence="12 17" id="KW-0239">DNA-directed DNA polymerase</keyword>
<dbReference type="Gene3D" id="3.30.70.370">
    <property type="match status" value="1"/>
</dbReference>
<accession>A0A1I3NW58</accession>
<dbReference type="CDD" id="cd06139">
    <property type="entry name" value="DNA_polA_I_Ecoli_like_exo"/>
    <property type="match status" value="1"/>
</dbReference>
<dbReference type="InterPro" id="IPR019760">
    <property type="entry name" value="DNA-dir_DNA_pol_A_CS"/>
</dbReference>
<dbReference type="CDD" id="cd09898">
    <property type="entry name" value="H3TH_53EXO"/>
    <property type="match status" value="1"/>
</dbReference>
<evidence type="ECO:0000256" key="14">
    <source>
        <dbReference type="ARBA" id="ARBA00023204"/>
    </source>
</evidence>
<evidence type="ECO:0000256" key="10">
    <source>
        <dbReference type="ARBA" id="ARBA00022801"/>
    </source>
</evidence>
<feature type="domain" description="5'-3' exonuclease" evidence="20">
    <location>
        <begin position="17"/>
        <end position="280"/>
    </location>
</feature>
<feature type="domain" description="3'-5' exonuclease" evidence="19">
    <location>
        <begin position="380"/>
        <end position="575"/>
    </location>
</feature>
<keyword evidence="14 17" id="KW-0234">DNA repair</keyword>
<dbReference type="Proteomes" id="UP000242763">
    <property type="component" value="Unassembled WGS sequence"/>
</dbReference>
<dbReference type="InterPro" id="IPR012337">
    <property type="entry name" value="RNaseH-like_sf"/>
</dbReference>
<proteinExistence type="inferred from homology"/>
<dbReference type="STRING" id="1121003.SAMN03080618_02171"/>
<keyword evidence="23" id="KW-1185">Reference proteome</keyword>
<dbReference type="InterPro" id="IPR029060">
    <property type="entry name" value="PIN-like_dom_sf"/>
</dbReference>
<evidence type="ECO:0000259" key="20">
    <source>
        <dbReference type="SMART" id="SM00475"/>
    </source>
</evidence>
<dbReference type="Gene3D" id="3.40.50.1010">
    <property type="entry name" value="5'-nuclease"/>
    <property type="match status" value="1"/>
</dbReference>
<keyword evidence="5 17" id="KW-0808">Transferase</keyword>